<organism evidence="1 2">
    <name type="scientific">Paspalum vaginatum</name>
    <name type="common">seashore paspalum</name>
    <dbReference type="NCBI Taxonomy" id="158149"/>
    <lineage>
        <taxon>Eukaryota</taxon>
        <taxon>Viridiplantae</taxon>
        <taxon>Streptophyta</taxon>
        <taxon>Embryophyta</taxon>
        <taxon>Tracheophyta</taxon>
        <taxon>Spermatophyta</taxon>
        <taxon>Magnoliopsida</taxon>
        <taxon>Liliopsida</taxon>
        <taxon>Poales</taxon>
        <taxon>Poaceae</taxon>
        <taxon>PACMAD clade</taxon>
        <taxon>Panicoideae</taxon>
        <taxon>Andropogonodae</taxon>
        <taxon>Paspaleae</taxon>
        <taxon>Paspalinae</taxon>
        <taxon>Paspalum</taxon>
    </lineage>
</organism>
<comment type="caution">
    <text evidence="1">The sequence shown here is derived from an EMBL/GenBank/DDBJ whole genome shotgun (WGS) entry which is preliminary data.</text>
</comment>
<dbReference type="AlphaFoldDB" id="A0A9W7X5V3"/>
<protein>
    <submittedName>
        <fullName evidence="1">Uncharacterized protein</fullName>
    </submittedName>
</protein>
<name>A0A9W7X5V3_9POAL</name>
<dbReference type="EMBL" id="MU630805">
    <property type="protein sequence ID" value="KAJ1253725.1"/>
    <property type="molecule type" value="Genomic_DNA"/>
</dbReference>
<sequence length="171" mass="18612">MAGAALLRSVARPSRLVVLEALRVHGRRHPGPVPCHHPLSIYSYSTGGPQTNTKKAHPLWDAAKAGLIEAAPVVSFFMAINCYLYFWANPVLDRMVDDLKAASMETSAMKDELTRISTRSDGITRNLQRLRGCLHLDGSETEARDIVGKFFVGQAIQTSGQDKEGGGHQAS</sequence>
<accession>A0A9W7X5V3</accession>
<dbReference type="Proteomes" id="UP001164776">
    <property type="component" value="Unassembled WGS sequence"/>
</dbReference>
<proteinExistence type="predicted"/>
<reference evidence="1 2" key="1">
    <citation type="submission" date="2022-10" db="EMBL/GenBank/DDBJ databases">
        <title>WGS assembly of Paspalum vaginatum 540-79.</title>
        <authorList>
            <person name="Sun G."/>
            <person name="Wase N."/>
            <person name="Shu S."/>
            <person name="Jenkins J."/>
            <person name="Zhou B."/>
            <person name="Torres-Rodriguez J."/>
            <person name="Chen C."/>
            <person name="Sandor L."/>
            <person name="Plott C."/>
            <person name="Yoshinga Y."/>
            <person name="Daum C."/>
            <person name="Qi P."/>
            <person name="Barry K."/>
            <person name="Lipzen A."/>
            <person name="Berry L."/>
            <person name="Pedersen C."/>
            <person name="Gottilla T."/>
            <person name="Foltz A."/>
            <person name="Yu H."/>
            <person name="O'Malley R."/>
            <person name="Zhang C."/>
            <person name="Devos K."/>
            <person name="Sigmon B."/>
            <person name="Yu B."/>
            <person name="Obata T."/>
            <person name="Schmutz J."/>
            <person name="Schnable J."/>
        </authorList>
    </citation>
    <scope>NUCLEOTIDE SEQUENCE [LARGE SCALE GENOMIC DNA]</scope>
    <source>
        <strain evidence="2">cv. 540-79</strain>
    </source>
</reference>
<evidence type="ECO:0000313" key="2">
    <source>
        <dbReference type="Proteomes" id="UP001164776"/>
    </source>
</evidence>
<keyword evidence="2" id="KW-1185">Reference proteome</keyword>
<evidence type="ECO:0000313" key="1">
    <source>
        <dbReference type="EMBL" id="KAJ1253725.1"/>
    </source>
</evidence>
<gene>
    <name evidence="1" type="ORF">BS78_K206700</name>
</gene>